<dbReference type="AlphaFoldDB" id="A0A194AFX8"/>
<feature type="region of interest" description="Disordered" evidence="1">
    <location>
        <begin position="88"/>
        <end position="117"/>
    </location>
</feature>
<accession>A0A194AFX8</accession>
<dbReference type="AntiFam" id="ANF00118">
    <property type="entry name" value="Shadow ORF (opposite ucp12)"/>
</dbReference>
<proteinExistence type="predicted"/>
<evidence type="ECO:0000313" key="2">
    <source>
        <dbReference type="EMBL" id="GAU08987.1"/>
    </source>
</evidence>
<gene>
    <name evidence="2" type="ORF">DPF_1706</name>
</gene>
<evidence type="ECO:0000313" key="3">
    <source>
        <dbReference type="Proteomes" id="UP000095200"/>
    </source>
</evidence>
<dbReference type="Proteomes" id="UP000095200">
    <property type="component" value="Unassembled WGS sequence"/>
</dbReference>
<protein>
    <submittedName>
        <fullName evidence="2">Uncharacterized protein</fullName>
    </submittedName>
</protein>
<organism evidence="2 3">
    <name type="scientific">Desulfoplanes formicivorans</name>
    <dbReference type="NCBI Taxonomy" id="1592317"/>
    <lineage>
        <taxon>Bacteria</taxon>
        <taxon>Pseudomonadati</taxon>
        <taxon>Thermodesulfobacteriota</taxon>
        <taxon>Desulfovibrionia</taxon>
        <taxon>Desulfovibrionales</taxon>
        <taxon>Desulfoplanaceae</taxon>
        <taxon>Desulfoplanes</taxon>
    </lineage>
</organism>
<feature type="compositionally biased region" description="Gly residues" evidence="1">
    <location>
        <begin position="91"/>
        <end position="100"/>
    </location>
</feature>
<dbReference type="EMBL" id="BDFE01000016">
    <property type="protein sequence ID" value="GAU08987.1"/>
    <property type="molecule type" value="Genomic_DNA"/>
</dbReference>
<name>A0A194AFX8_9BACT</name>
<keyword evidence="3" id="KW-1185">Reference proteome</keyword>
<reference evidence="3" key="1">
    <citation type="submission" date="2016-06" db="EMBL/GenBank/DDBJ databases">
        <title>Draft genome sequence of Desulfoplanes formicivorans strain Pf12B.</title>
        <authorList>
            <person name="Watanabe M."/>
            <person name="Kojima H."/>
            <person name="Fukui M."/>
        </authorList>
    </citation>
    <scope>NUCLEOTIDE SEQUENCE [LARGE SCALE GENOMIC DNA]</scope>
    <source>
        <strain evidence="3">Pf12B</strain>
    </source>
</reference>
<comment type="caution">
    <text evidence="2">The sequence shown here is derived from an EMBL/GenBank/DDBJ whole genome shotgun (WGS) entry which is preliminary data.</text>
</comment>
<evidence type="ECO:0000256" key="1">
    <source>
        <dbReference type="SAM" id="MobiDB-lite"/>
    </source>
</evidence>
<sequence length="117" mass="12460">MKFVKDDQSHIIKFGIVLETFGQNAFGEYLHASLFGCPRIQTGDVPDFLPGLLSEEIGHAHAGCPGGQSSRFENQDLAALKPGFMHEMQGDDGGFSGTGKGLQNRAIARTKGGGQIP</sequence>